<dbReference type="PANTHER" id="PTHR11831:SF4">
    <property type="entry name" value="SMALL RIBOSOMAL SUBUNIT PROTEIN US4M"/>
    <property type="match status" value="1"/>
</dbReference>
<feature type="domain" description="RNA-binding S4" evidence="9">
    <location>
        <begin position="98"/>
        <end position="158"/>
    </location>
</feature>
<comment type="subunit">
    <text evidence="7">Part of the 30S ribosomal subunit. Contacts protein S5. The interaction surface between S4 and S5 is involved in control of translational fidelity.</text>
</comment>
<protein>
    <recommendedName>
        <fullName evidence="6 7">Small ribosomal subunit protein uS4</fullName>
    </recommendedName>
</protein>
<dbReference type="GO" id="GO:0003735">
    <property type="term" value="F:structural constituent of ribosome"/>
    <property type="evidence" value="ECO:0007669"/>
    <property type="project" value="InterPro"/>
</dbReference>
<evidence type="ECO:0000259" key="9">
    <source>
        <dbReference type="SMART" id="SM00363"/>
    </source>
</evidence>
<dbReference type="InterPro" id="IPR001912">
    <property type="entry name" value="Ribosomal_uS4_N"/>
</dbReference>
<evidence type="ECO:0000256" key="3">
    <source>
        <dbReference type="ARBA" id="ARBA00022884"/>
    </source>
</evidence>
<dbReference type="GO" id="GO:0015935">
    <property type="term" value="C:small ribosomal subunit"/>
    <property type="evidence" value="ECO:0007669"/>
    <property type="project" value="InterPro"/>
</dbReference>
<evidence type="ECO:0000256" key="8">
    <source>
        <dbReference type="RuleBase" id="RU003699"/>
    </source>
</evidence>
<dbReference type="PROSITE" id="PS00632">
    <property type="entry name" value="RIBOSOMAL_S4"/>
    <property type="match status" value="1"/>
</dbReference>
<dbReference type="NCBIfam" id="NF003717">
    <property type="entry name" value="PRK05327.1"/>
    <property type="match status" value="1"/>
</dbReference>
<evidence type="ECO:0000259" key="10">
    <source>
        <dbReference type="SMART" id="SM01390"/>
    </source>
</evidence>
<evidence type="ECO:0000256" key="6">
    <source>
        <dbReference type="ARBA" id="ARBA00035254"/>
    </source>
</evidence>
<dbReference type="PROSITE" id="PS50889">
    <property type="entry name" value="S4"/>
    <property type="match status" value="1"/>
</dbReference>
<feature type="domain" description="Small ribosomal subunit protein uS4 N-terminal" evidence="10">
    <location>
        <begin position="3"/>
        <end position="97"/>
    </location>
</feature>
<dbReference type="SUPFAM" id="SSF55174">
    <property type="entry name" value="Alpha-L RNA-binding motif"/>
    <property type="match status" value="1"/>
</dbReference>
<dbReference type="STRING" id="1391654.AKJ09_00183"/>
<evidence type="ECO:0000256" key="1">
    <source>
        <dbReference type="ARBA" id="ARBA00007465"/>
    </source>
</evidence>
<keyword evidence="3 7" id="KW-0694">RNA-binding</keyword>
<dbReference type="InterPro" id="IPR022801">
    <property type="entry name" value="Ribosomal_uS4"/>
</dbReference>
<dbReference type="PANTHER" id="PTHR11831">
    <property type="entry name" value="30S 40S RIBOSOMAL PROTEIN"/>
    <property type="match status" value="1"/>
</dbReference>
<dbReference type="PATRIC" id="fig|1391654.3.peg.198"/>
<dbReference type="FunFam" id="3.10.290.10:FF:000001">
    <property type="entry name" value="30S ribosomal protein S4"/>
    <property type="match status" value="1"/>
</dbReference>
<evidence type="ECO:0000256" key="4">
    <source>
        <dbReference type="ARBA" id="ARBA00022980"/>
    </source>
</evidence>
<dbReference type="OrthoDB" id="9803672at2"/>
<dbReference type="Pfam" id="PF00163">
    <property type="entry name" value="Ribosomal_S4"/>
    <property type="match status" value="1"/>
</dbReference>
<dbReference type="CDD" id="cd00165">
    <property type="entry name" value="S4"/>
    <property type="match status" value="1"/>
</dbReference>
<keyword evidence="12" id="KW-1185">Reference proteome</keyword>
<dbReference type="FunFam" id="1.10.1050.10:FF:000001">
    <property type="entry name" value="30S ribosomal protein S4"/>
    <property type="match status" value="1"/>
</dbReference>
<dbReference type="SMART" id="SM00363">
    <property type="entry name" value="S4"/>
    <property type="match status" value="1"/>
</dbReference>
<dbReference type="GO" id="GO:0006412">
    <property type="term" value="P:translation"/>
    <property type="evidence" value="ECO:0007669"/>
    <property type="project" value="UniProtKB-UniRule"/>
</dbReference>
<comment type="function">
    <text evidence="7">With S5 and S12 plays an important role in translational accuracy.</text>
</comment>
<evidence type="ECO:0000256" key="2">
    <source>
        <dbReference type="ARBA" id="ARBA00022730"/>
    </source>
</evidence>
<dbReference type="HAMAP" id="MF_01306_B">
    <property type="entry name" value="Ribosomal_uS4_B"/>
    <property type="match status" value="1"/>
</dbReference>
<dbReference type="GO" id="GO:0042274">
    <property type="term" value="P:ribosomal small subunit biogenesis"/>
    <property type="evidence" value="ECO:0007669"/>
    <property type="project" value="TreeGrafter"/>
</dbReference>
<evidence type="ECO:0000256" key="5">
    <source>
        <dbReference type="ARBA" id="ARBA00023274"/>
    </source>
</evidence>
<dbReference type="Gene3D" id="3.10.290.10">
    <property type="entry name" value="RNA-binding S4 domain"/>
    <property type="match status" value="1"/>
</dbReference>
<keyword evidence="5 7" id="KW-0687">Ribonucleoprotein</keyword>
<dbReference type="EMBL" id="CP012333">
    <property type="protein sequence ID" value="AKU93519.1"/>
    <property type="molecule type" value="Genomic_DNA"/>
</dbReference>
<proteinExistence type="inferred from homology"/>
<evidence type="ECO:0000313" key="11">
    <source>
        <dbReference type="EMBL" id="AKU93519.1"/>
    </source>
</evidence>
<organism evidence="11 12">
    <name type="scientific">Labilithrix luteola</name>
    <dbReference type="NCBI Taxonomy" id="1391654"/>
    <lineage>
        <taxon>Bacteria</taxon>
        <taxon>Pseudomonadati</taxon>
        <taxon>Myxococcota</taxon>
        <taxon>Polyangia</taxon>
        <taxon>Polyangiales</taxon>
        <taxon>Labilitrichaceae</taxon>
        <taxon>Labilithrix</taxon>
    </lineage>
</organism>
<keyword evidence="2 7" id="KW-0699">rRNA-binding</keyword>
<dbReference type="KEGG" id="llu:AKJ09_00183"/>
<evidence type="ECO:0000256" key="7">
    <source>
        <dbReference type="HAMAP-Rule" id="MF_01306"/>
    </source>
</evidence>
<comment type="similarity">
    <text evidence="1 7 8">Belongs to the universal ribosomal protein uS4 family.</text>
</comment>
<gene>
    <name evidence="7" type="primary">rpsD</name>
    <name evidence="11" type="ORF">AKJ09_00183</name>
</gene>
<dbReference type="AlphaFoldDB" id="A0A0K1PK82"/>
<dbReference type="InterPro" id="IPR036986">
    <property type="entry name" value="S4_RNA-bd_sf"/>
</dbReference>
<keyword evidence="4 7" id="KW-0689">Ribosomal protein</keyword>
<dbReference type="InterPro" id="IPR018079">
    <property type="entry name" value="Ribosomal_uS4_CS"/>
</dbReference>
<dbReference type="Pfam" id="PF01479">
    <property type="entry name" value="S4"/>
    <property type="match status" value="1"/>
</dbReference>
<evidence type="ECO:0000313" key="12">
    <source>
        <dbReference type="Proteomes" id="UP000064967"/>
    </source>
</evidence>
<dbReference type="RefSeq" id="WP_146645161.1">
    <property type="nucleotide sequence ID" value="NZ_CP012333.1"/>
</dbReference>
<dbReference type="InterPro" id="IPR005709">
    <property type="entry name" value="Ribosomal_uS4_bac-type"/>
</dbReference>
<reference evidence="11 12" key="1">
    <citation type="submission" date="2015-08" db="EMBL/GenBank/DDBJ databases">
        <authorList>
            <person name="Babu N.S."/>
            <person name="Beckwith C.J."/>
            <person name="Beseler K.G."/>
            <person name="Brison A."/>
            <person name="Carone J.V."/>
            <person name="Caskin T.P."/>
            <person name="Diamond M."/>
            <person name="Durham M.E."/>
            <person name="Foxe J.M."/>
            <person name="Go M."/>
            <person name="Henderson B.A."/>
            <person name="Jones I.B."/>
            <person name="McGettigan J.A."/>
            <person name="Micheletti S.J."/>
            <person name="Nasrallah M.E."/>
            <person name="Ortiz D."/>
            <person name="Piller C.R."/>
            <person name="Privatt S.R."/>
            <person name="Schneider S.L."/>
            <person name="Sharp S."/>
            <person name="Smith T.C."/>
            <person name="Stanton J.D."/>
            <person name="Ullery H.E."/>
            <person name="Wilson R.J."/>
            <person name="Serrano M.G."/>
            <person name="Buck G."/>
            <person name="Lee V."/>
            <person name="Wang Y."/>
            <person name="Carvalho R."/>
            <person name="Voegtly L."/>
            <person name="Shi R."/>
            <person name="Duckworth R."/>
            <person name="Johnson A."/>
            <person name="Loviza R."/>
            <person name="Walstead R."/>
            <person name="Shah Z."/>
            <person name="Kiflezghi M."/>
            <person name="Wade K."/>
            <person name="Ball S.L."/>
            <person name="Bradley K.W."/>
            <person name="Asai D.J."/>
            <person name="Bowman C.A."/>
            <person name="Russell D.A."/>
            <person name="Pope W.H."/>
            <person name="Jacobs-Sera D."/>
            <person name="Hendrix R.W."/>
            <person name="Hatfull G.F."/>
        </authorList>
    </citation>
    <scope>NUCLEOTIDE SEQUENCE [LARGE SCALE GENOMIC DNA]</scope>
    <source>
        <strain evidence="11 12">DSM 27648</strain>
    </source>
</reference>
<comment type="function">
    <text evidence="7">One of the primary rRNA binding proteins, it binds directly to 16S rRNA where it nucleates assembly of the body of the 30S subunit.</text>
</comment>
<dbReference type="Proteomes" id="UP000064967">
    <property type="component" value="Chromosome"/>
</dbReference>
<dbReference type="GO" id="GO:0019843">
    <property type="term" value="F:rRNA binding"/>
    <property type="evidence" value="ECO:0007669"/>
    <property type="project" value="UniProtKB-UniRule"/>
</dbReference>
<dbReference type="SMART" id="SM01390">
    <property type="entry name" value="Ribosomal_S4"/>
    <property type="match status" value="1"/>
</dbReference>
<name>A0A0K1PK82_9BACT</name>
<dbReference type="NCBIfam" id="TIGR01017">
    <property type="entry name" value="rpsD_bact"/>
    <property type="match status" value="1"/>
</dbReference>
<dbReference type="InterPro" id="IPR002942">
    <property type="entry name" value="S4_RNA-bd"/>
</dbReference>
<sequence length="209" mass="24386">MARYIGPVCKLCRREGMKLFLKGERCYTDKCSVSRRPYPPGQHGQGRIKLTEYAVRLREKQKVRRIYGVLERQFQQYYFDATRRKGRTGEQMLGLVESRLDNVVHRLGFASSRNEARQLVKHQHILVNGKRVDIPSYILSAGDKVEVREKSRGIKYIAASLAQVERRAQLSWLELDKNNFSGVFKGLPVREELNEPPVREQLVVEYYSR</sequence>
<dbReference type="Gene3D" id="1.10.1050.10">
    <property type="entry name" value="Ribosomal Protein S4 Delta 41, Chain A, domain 1"/>
    <property type="match status" value="1"/>
</dbReference>
<accession>A0A0K1PK82</accession>